<comment type="similarity">
    <text evidence="2">Belongs to the virb1 family.</text>
</comment>
<dbReference type="Proteomes" id="UP001595557">
    <property type="component" value="Unassembled WGS sequence"/>
</dbReference>
<keyword evidence="5" id="KW-1185">Reference proteome</keyword>
<dbReference type="InterPro" id="IPR023346">
    <property type="entry name" value="Lysozyme-like_dom_sf"/>
</dbReference>
<organism evidence="4 5">
    <name type="scientific">Paracoccus fontiphilus</name>
    <dbReference type="NCBI Taxonomy" id="1815556"/>
    <lineage>
        <taxon>Bacteria</taxon>
        <taxon>Pseudomonadati</taxon>
        <taxon>Pseudomonadota</taxon>
        <taxon>Alphaproteobacteria</taxon>
        <taxon>Rhodobacterales</taxon>
        <taxon>Paracoccaceae</taxon>
        <taxon>Paracoccus</taxon>
    </lineage>
</organism>
<evidence type="ECO:0000259" key="3">
    <source>
        <dbReference type="Pfam" id="PF01464"/>
    </source>
</evidence>
<dbReference type="Pfam" id="PF01464">
    <property type="entry name" value="SLT"/>
    <property type="match status" value="1"/>
</dbReference>
<evidence type="ECO:0000256" key="2">
    <source>
        <dbReference type="ARBA" id="ARBA00009387"/>
    </source>
</evidence>
<reference evidence="5" key="1">
    <citation type="journal article" date="2019" name="Int. J. Syst. Evol. Microbiol.">
        <title>The Global Catalogue of Microorganisms (GCM) 10K type strain sequencing project: providing services to taxonomists for standard genome sequencing and annotation.</title>
        <authorList>
            <consortium name="The Broad Institute Genomics Platform"/>
            <consortium name="The Broad Institute Genome Sequencing Center for Infectious Disease"/>
            <person name="Wu L."/>
            <person name="Ma J."/>
        </authorList>
    </citation>
    <scope>NUCLEOTIDE SEQUENCE [LARGE SCALE GENOMIC DNA]</scope>
    <source>
        <strain evidence="5">KCTC 52239</strain>
    </source>
</reference>
<dbReference type="PANTHER" id="PTHR37423:SF2">
    <property type="entry name" value="MEMBRANE-BOUND LYTIC MUREIN TRANSGLYCOSYLASE C"/>
    <property type="match status" value="1"/>
</dbReference>
<dbReference type="RefSeq" id="WP_242689990.1">
    <property type="nucleotide sequence ID" value="NZ_JAFNAW010000008.1"/>
</dbReference>
<evidence type="ECO:0000256" key="1">
    <source>
        <dbReference type="ARBA" id="ARBA00007734"/>
    </source>
</evidence>
<gene>
    <name evidence="4" type="ORF">ACFOD7_01010</name>
</gene>
<comment type="similarity">
    <text evidence="1">Belongs to the transglycosylase Slt family.</text>
</comment>
<comment type="caution">
    <text evidence="4">The sequence shown here is derived from an EMBL/GenBank/DDBJ whole genome shotgun (WGS) entry which is preliminary data.</text>
</comment>
<dbReference type="SUPFAM" id="SSF53955">
    <property type="entry name" value="Lysozyme-like"/>
    <property type="match status" value="1"/>
</dbReference>
<name>A0ABV7IDN1_9RHOB</name>
<evidence type="ECO:0000313" key="4">
    <source>
        <dbReference type="EMBL" id="MFC3166627.1"/>
    </source>
</evidence>
<sequence>MISLIGLVSPAAADVIRFDASGRQTGTPGSSFVQRFDADGRRINSQGRERAAPDKGEANLKNTMLFLASRDASLSDLPGSSHRATGIDATQDVALRYQHHPALAENNISPREWAALFQALVWQESRFNPRAVSHKGAIGYAQLMPGTAAKLGVNPHDPMQNLDGGARYLLLQLQVFRSPLLALAAYNAGPGAVERYRGVPPYGETRDYVLRVLAERDRLLRN</sequence>
<dbReference type="CDD" id="cd00254">
    <property type="entry name" value="LT-like"/>
    <property type="match status" value="1"/>
</dbReference>
<dbReference type="PANTHER" id="PTHR37423">
    <property type="entry name" value="SOLUBLE LYTIC MUREIN TRANSGLYCOSYLASE-RELATED"/>
    <property type="match status" value="1"/>
</dbReference>
<dbReference type="Gene3D" id="1.10.530.10">
    <property type="match status" value="1"/>
</dbReference>
<dbReference type="EMBL" id="JBHRTE010000004">
    <property type="protein sequence ID" value="MFC3166627.1"/>
    <property type="molecule type" value="Genomic_DNA"/>
</dbReference>
<accession>A0ABV7IDN1</accession>
<protein>
    <submittedName>
        <fullName evidence="4">Lytic transglycosylase domain-containing protein</fullName>
    </submittedName>
</protein>
<feature type="domain" description="Transglycosylase SLT" evidence="3">
    <location>
        <begin position="112"/>
        <end position="197"/>
    </location>
</feature>
<evidence type="ECO:0000313" key="5">
    <source>
        <dbReference type="Proteomes" id="UP001595557"/>
    </source>
</evidence>
<dbReference type="InterPro" id="IPR008258">
    <property type="entry name" value="Transglycosylase_SLT_dom_1"/>
</dbReference>
<proteinExistence type="inferred from homology"/>